<dbReference type="SUPFAM" id="SSF52317">
    <property type="entry name" value="Class I glutamine amidotransferase-like"/>
    <property type="match status" value="1"/>
</dbReference>
<name>A0A5C6Q7Y2_9GAMM</name>
<dbReference type="Pfam" id="PF17124">
    <property type="entry name" value="ThiJ_like"/>
    <property type="match status" value="1"/>
</dbReference>
<accession>A0A5C6Q7Y2</accession>
<organism evidence="2 4">
    <name type="scientific">Colwellia hornerae</name>
    <dbReference type="NCBI Taxonomy" id="89402"/>
    <lineage>
        <taxon>Bacteria</taxon>
        <taxon>Pseudomonadati</taxon>
        <taxon>Pseudomonadota</taxon>
        <taxon>Gammaproteobacteria</taxon>
        <taxon>Alteromonadales</taxon>
        <taxon>Colwelliaceae</taxon>
        <taxon>Colwellia</taxon>
    </lineage>
</organism>
<dbReference type="EMBL" id="VOLQ01000029">
    <property type="protein sequence ID" value="TWX64720.1"/>
    <property type="molecule type" value="Genomic_DNA"/>
</dbReference>
<evidence type="ECO:0000313" key="1">
    <source>
        <dbReference type="EMBL" id="TWX55850.1"/>
    </source>
</evidence>
<dbReference type="OrthoDB" id="9792284at2"/>
<gene>
    <name evidence="1" type="ORF">ESZ26_15940</name>
    <name evidence="2" type="ORF">ESZ27_13995</name>
</gene>
<evidence type="ECO:0008006" key="5">
    <source>
        <dbReference type="Google" id="ProtNLM"/>
    </source>
</evidence>
<dbReference type="Proteomes" id="UP000321525">
    <property type="component" value="Unassembled WGS sequence"/>
</dbReference>
<dbReference type="PANTHER" id="PTHR43068">
    <property type="entry name" value="SLR1854 PROTEIN"/>
    <property type="match status" value="1"/>
</dbReference>
<dbReference type="PANTHER" id="PTHR43068:SF1">
    <property type="entry name" value="SLR1854 PROTEIN"/>
    <property type="match status" value="1"/>
</dbReference>
<proteinExistence type="predicted"/>
<dbReference type="Gene3D" id="3.40.50.880">
    <property type="match status" value="1"/>
</dbReference>
<dbReference type="AlphaFoldDB" id="A0A5C6Q7Y2"/>
<dbReference type="InterPro" id="IPR032633">
    <property type="entry name" value="ThiJ-like"/>
</dbReference>
<sequence length="253" mass="28622">MHNKKVLIPLPRYGCDPSEVAIPWLLLNEQQIEMTFITPDGKVATADDIMLTGKSLGLLKPLLQARQDAIKAYRQLEESVEFNKPLSYTDVKASDFDGLLLPGGHDKGVKEYLESAVLQRLVVDFFNENKPVAAVCHGVLIPARSIDPKSQKSVIYNYQCTGLLKRQELMAFQLTRLWLDDYYLTYPETTTEDELVAALASKTQFIAGSLPLARDDLQHMSRGFIVKDRNYLSARWPGDIYNFSLTFIDMLTD</sequence>
<keyword evidence="3" id="KW-1185">Reference proteome</keyword>
<evidence type="ECO:0000313" key="4">
    <source>
        <dbReference type="Proteomes" id="UP000321917"/>
    </source>
</evidence>
<comment type="caution">
    <text evidence="2">The sequence shown here is derived from an EMBL/GenBank/DDBJ whole genome shotgun (WGS) entry which is preliminary data.</text>
</comment>
<evidence type="ECO:0000313" key="2">
    <source>
        <dbReference type="EMBL" id="TWX64720.1"/>
    </source>
</evidence>
<dbReference type="Proteomes" id="UP000321917">
    <property type="component" value="Unassembled WGS sequence"/>
</dbReference>
<dbReference type="RefSeq" id="WP_146800448.1">
    <property type="nucleotide sequence ID" value="NZ_VOLP01000025.1"/>
</dbReference>
<reference evidence="2 4" key="1">
    <citation type="submission" date="2019-07" db="EMBL/GenBank/DDBJ databases">
        <title>Genomes of sea-ice associated Colwellia species.</title>
        <authorList>
            <person name="Bowman J.P."/>
        </authorList>
    </citation>
    <scope>NUCLEOTIDE SEQUENCE [LARGE SCALE GENOMIC DNA]</scope>
    <source>
        <strain evidence="1 3">ACAM 607</strain>
        <strain evidence="2 4">IC036</strain>
    </source>
</reference>
<dbReference type="EMBL" id="VOLR01000026">
    <property type="protein sequence ID" value="TWX55850.1"/>
    <property type="molecule type" value="Genomic_DNA"/>
</dbReference>
<protein>
    <recommendedName>
        <fullName evidence="5">Thiamine biosynthesis protein ThiJ</fullName>
    </recommendedName>
</protein>
<evidence type="ECO:0000313" key="3">
    <source>
        <dbReference type="Proteomes" id="UP000321525"/>
    </source>
</evidence>
<dbReference type="InterPro" id="IPR029062">
    <property type="entry name" value="Class_I_gatase-like"/>
</dbReference>